<accession>A0AAD4XRB3</accession>
<dbReference type="Proteomes" id="UP001202328">
    <property type="component" value="Unassembled WGS sequence"/>
</dbReference>
<evidence type="ECO:0000313" key="2">
    <source>
        <dbReference type="Proteomes" id="UP001202328"/>
    </source>
</evidence>
<reference evidence="1" key="1">
    <citation type="submission" date="2022-04" db="EMBL/GenBank/DDBJ databases">
        <title>A functionally conserved STORR gene fusion in Papaver species that diverged 16.8 million years ago.</title>
        <authorList>
            <person name="Catania T."/>
        </authorList>
    </citation>
    <scope>NUCLEOTIDE SEQUENCE</scope>
    <source>
        <strain evidence="1">S-188037</strain>
    </source>
</reference>
<dbReference type="EMBL" id="JAJJMB010003724">
    <property type="protein sequence ID" value="KAI3945928.1"/>
    <property type="molecule type" value="Genomic_DNA"/>
</dbReference>
<protein>
    <submittedName>
        <fullName evidence="1">Uncharacterized protein</fullName>
    </submittedName>
</protein>
<comment type="caution">
    <text evidence="1">The sequence shown here is derived from an EMBL/GenBank/DDBJ whole genome shotgun (WGS) entry which is preliminary data.</text>
</comment>
<dbReference type="AlphaFoldDB" id="A0AAD4XRB3"/>
<gene>
    <name evidence="1" type="ORF">MKW98_007277</name>
</gene>
<name>A0AAD4XRB3_9MAGN</name>
<evidence type="ECO:0000313" key="1">
    <source>
        <dbReference type="EMBL" id="KAI3945928.1"/>
    </source>
</evidence>
<proteinExistence type="predicted"/>
<organism evidence="1 2">
    <name type="scientific">Papaver atlanticum</name>
    <dbReference type="NCBI Taxonomy" id="357466"/>
    <lineage>
        <taxon>Eukaryota</taxon>
        <taxon>Viridiplantae</taxon>
        <taxon>Streptophyta</taxon>
        <taxon>Embryophyta</taxon>
        <taxon>Tracheophyta</taxon>
        <taxon>Spermatophyta</taxon>
        <taxon>Magnoliopsida</taxon>
        <taxon>Ranunculales</taxon>
        <taxon>Papaveraceae</taxon>
        <taxon>Papaveroideae</taxon>
        <taxon>Papaver</taxon>
    </lineage>
</organism>
<sequence length="127" mass="14347">MLRGRVKEVAAAFKGPRIISQPTRDSHESNQLFIPSRKMDLPSLFTPATTEARILHLSYTSDSYCHLSHTPVVSLSKYGECTARPPLRSRHFIRKIEGCLGKGKKNKLPSELRGMDRTFRILWVPAG</sequence>
<keyword evidence="2" id="KW-1185">Reference proteome</keyword>